<accession>A0A0B6S8J8</accession>
<dbReference type="SUPFAM" id="SSF56235">
    <property type="entry name" value="N-terminal nucleophile aminohydrolases (Ntn hydrolases)"/>
    <property type="match status" value="1"/>
</dbReference>
<dbReference type="InterPro" id="IPR052896">
    <property type="entry name" value="GGT-like_enzyme"/>
</dbReference>
<reference evidence="2" key="1">
    <citation type="submission" date="2011-03" db="EMBL/GenBank/DDBJ databases">
        <authorList>
            <person name="Voget S."/>
            <person name="Streit W.R."/>
            <person name="Jaeger K.E."/>
            <person name="Daniel R."/>
        </authorList>
    </citation>
    <scope>NUCLEOTIDE SEQUENCE [LARGE SCALE GENOMIC DNA]</scope>
    <source>
        <strain evidence="2">PG1</strain>
    </source>
</reference>
<dbReference type="Proteomes" id="UP000031838">
    <property type="component" value="Chromosome 2"/>
</dbReference>
<dbReference type="AlphaFoldDB" id="A0A0B6S8J8"/>
<dbReference type="KEGG" id="bgp:BGL_2c05070"/>
<dbReference type="EC" id="2.3.2.2" evidence="1"/>
<protein>
    <submittedName>
        <fullName evidence="1">Gamma-glutamyltransferase YwrD</fullName>
        <ecNumber evidence="1">2.3.2.2</ecNumber>
    </submittedName>
</protein>
<dbReference type="InterPro" id="IPR043137">
    <property type="entry name" value="GGT_ssub_C"/>
</dbReference>
<evidence type="ECO:0000313" key="2">
    <source>
        <dbReference type="Proteomes" id="UP000031838"/>
    </source>
</evidence>
<keyword evidence="1" id="KW-0012">Acyltransferase</keyword>
<dbReference type="HOGENOM" id="CLU_014813_3_0_4"/>
<reference evidence="1 2" key="2">
    <citation type="journal article" date="2016" name="Appl. Microbiol. Biotechnol.">
        <title>Mutations improving production and secretion of extracellular lipase by Burkholderia glumae PG1.</title>
        <authorList>
            <person name="Knapp A."/>
            <person name="Voget S."/>
            <person name="Gao R."/>
            <person name="Zaburannyi N."/>
            <person name="Krysciak D."/>
            <person name="Breuer M."/>
            <person name="Hauer B."/>
            <person name="Streit W.R."/>
            <person name="Muller R."/>
            <person name="Daniel R."/>
            <person name="Jaeger K.E."/>
        </authorList>
    </citation>
    <scope>NUCLEOTIDE SEQUENCE [LARGE SCALE GENOMIC DNA]</scope>
    <source>
        <strain evidence="1 2">PG1</strain>
    </source>
</reference>
<dbReference type="Gene3D" id="3.60.20.40">
    <property type="match status" value="1"/>
</dbReference>
<gene>
    <name evidence="1" type="primary">ywrD</name>
    <name evidence="1" type="ORF">BGL_2c05070</name>
</gene>
<dbReference type="PANTHER" id="PTHR43881">
    <property type="entry name" value="GAMMA-GLUTAMYLTRANSPEPTIDASE (AFU_ORTHOLOGUE AFUA_4G13580)"/>
    <property type="match status" value="1"/>
</dbReference>
<dbReference type="PRINTS" id="PR01210">
    <property type="entry name" value="GGTRANSPTASE"/>
</dbReference>
<dbReference type="RefSeq" id="WP_226993744.1">
    <property type="nucleotide sequence ID" value="NZ_CP002581.1"/>
</dbReference>
<name>A0A0B6S8J8_BURPL</name>
<organism evidence="1 2">
    <name type="scientific">Burkholderia plantarii</name>
    <dbReference type="NCBI Taxonomy" id="41899"/>
    <lineage>
        <taxon>Bacteria</taxon>
        <taxon>Pseudomonadati</taxon>
        <taxon>Pseudomonadota</taxon>
        <taxon>Betaproteobacteria</taxon>
        <taxon>Burkholderiales</taxon>
        <taxon>Burkholderiaceae</taxon>
        <taxon>Burkholderia</taxon>
    </lineage>
</organism>
<dbReference type="Pfam" id="PF01019">
    <property type="entry name" value="G_glu_transpept"/>
    <property type="match status" value="1"/>
</dbReference>
<dbReference type="Gene3D" id="1.10.246.130">
    <property type="match status" value="1"/>
</dbReference>
<proteinExistence type="predicted"/>
<dbReference type="GO" id="GO:0103068">
    <property type="term" value="F:leukotriene C4 gamma-glutamyl transferase activity"/>
    <property type="evidence" value="ECO:0007669"/>
    <property type="project" value="UniProtKB-EC"/>
</dbReference>
<keyword evidence="1" id="KW-0808">Transferase</keyword>
<dbReference type="EMBL" id="CP002581">
    <property type="protein sequence ID" value="AJK48591.1"/>
    <property type="molecule type" value="Genomic_DNA"/>
</dbReference>
<dbReference type="InterPro" id="IPR043138">
    <property type="entry name" value="GGT_lsub"/>
</dbReference>
<dbReference type="PANTHER" id="PTHR43881:SF5">
    <property type="entry name" value="GAMMA-GLUTAMYLTRANSPEPTIDASE"/>
    <property type="match status" value="1"/>
</dbReference>
<dbReference type="InterPro" id="IPR029055">
    <property type="entry name" value="Ntn_hydrolases_N"/>
</dbReference>
<evidence type="ECO:0000313" key="1">
    <source>
        <dbReference type="EMBL" id="AJK48591.1"/>
    </source>
</evidence>
<sequence>MSTTHLNPVRGTRGMAVAPHALASQSAMAVMREGGNAVEAMIAAAATIAVVYPHMNSIGGDGFWLISAPGREPVGIEACGASAGAASIDAYRERGLASIPFRGPLAANTVAGTVSGWECAHRWSRERGGRLPLSRLLEDAIHYARHGIPVTRSQARCTAQKRGELAAIPGFARTFLDAETGEAPQTGALFRQPKLAATFEQLAGAGLRDFYEGDLANSIAADLRALGSLVTASDLARHQARMRTPLALAHSFGTVYNMPPPTQGLVSLMILGVLDRLLEPGMDPTGADFVHACVEATKLAFAVRDRHITDPDYMDVDARSFLEPAALDALAAKVERSRAAPWGNGLGPADTVWMGAIDRDGLAVSFIQSIYHEFGSGVVLEQSGINWQNRGCSFSLDPRSRNPLMPLRRPFHTLNPALARFNDGRTLVYGNMGGDGQPQSQSAVFSRIAQFGWNPQDAIAAPRWLLGRTWGTTNDTLKLEARFPAGTVDALRALGHEVDMLDAYDEAMGHAGAIVHHANGTFEGGSDPRSDGSVASW</sequence>
<keyword evidence="2" id="KW-1185">Reference proteome</keyword>